<evidence type="ECO:0000313" key="15">
    <source>
        <dbReference type="Proteomes" id="UP000028545"/>
    </source>
</evidence>
<evidence type="ECO:0000256" key="13">
    <source>
        <dbReference type="SAM" id="MobiDB-lite"/>
    </source>
</evidence>
<evidence type="ECO:0000256" key="6">
    <source>
        <dbReference type="ARBA" id="ARBA00022801"/>
    </source>
</evidence>
<dbReference type="InterPro" id="IPR017853">
    <property type="entry name" value="GH"/>
</dbReference>
<comment type="similarity">
    <text evidence="2">Belongs to the glycosyl hydrolase 17 family.</text>
</comment>
<dbReference type="OrthoDB" id="4082933at2759"/>
<name>A0A084GBA4_PSEDA</name>
<dbReference type="GO" id="GO:0005576">
    <property type="term" value="C:extracellular region"/>
    <property type="evidence" value="ECO:0007669"/>
    <property type="project" value="TreeGrafter"/>
</dbReference>
<evidence type="ECO:0000256" key="9">
    <source>
        <dbReference type="ARBA" id="ARBA00039284"/>
    </source>
</evidence>
<dbReference type="GO" id="GO:0009986">
    <property type="term" value="C:cell surface"/>
    <property type="evidence" value="ECO:0007669"/>
    <property type="project" value="TreeGrafter"/>
</dbReference>
<dbReference type="PANTHER" id="PTHR16631">
    <property type="entry name" value="GLUCAN 1,3-BETA-GLUCOSIDASE"/>
    <property type="match status" value="1"/>
</dbReference>
<evidence type="ECO:0000256" key="12">
    <source>
        <dbReference type="ARBA" id="ARBA00042762"/>
    </source>
</evidence>
<dbReference type="OMA" id="VVCPYAT"/>
<dbReference type="VEuPathDB" id="FungiDB:SAPIO_CDS3657"/>
<protein>
    <recommendedName>
        <fullName evidence="9">Probable beta-glucosidase btgE</fullName>
    </recommendedName>
    <alternativeName>
        <fullName evidence="10">Beta-D-glucoside glucohydrolase btgE</fullName>
    </alternativeName>
    <alternativeName>
        <fullName evidence="12">Cellobiase btgE</fullName>
    </alternativeName>
    <alternativeName>
        <fullName evidence="11">Gentiobiase btgE</fullName>
    </alternativeName>
</protein>
<dbReference type="SUPFAM" id="SSF51445">
    <property type="entry name" value="(Trans)glycosidases"/>
    <property type="match status" value="1"/>
</dbReference>
<keyword evidence="5" id="KW-0732">Signal</keyword>
<evidence type="ECO:0000256" key="7">
    <source>
        <dbReference type="ARBA" id="ARBA00023295"/>
    </source>
</evidence>
<evidence type="ECO:0000256" key="10">
    <source>
        <dbReference type="ARBA" id="ARBA00041495"/>
    </source>
</evidence>
<accession>A0A084GBA4</accession>
<evidence type="ECO:0000256" key="2">
    <source>
        <dbReference type="ARBA" id="ARBA00008773"/>
    </source>
</evidence>
<keyword evidence="4" id="KW-0964">Secreted</keyword>
<dbReference type="HOGENOM" id="CLU_027285_2_0_1"/>
<evidence type="ECO:0000256" key="8">
    <source>
        <dbReference type="ARBA" id="ARBA00024983"/>
    </source>
</evidence>
<feature type="compositionally biased region" description="Pro residues" evidence="13">
    <location>
        <begin position="225"/>
        <end position="247"/>
    </location>
</feature>
<evidence type="ECO:0000256" key="5">
    <source>
        <dbReference type="ARBA" id="ARBA00022729"/>
    </source>
</evidence>
<evidence type="ECO:0000256" key="3">
    <source>
        <dbReference type="ARBA" id="ARBA00022512"/>
    </source>
</evidence>
<feature type="compositionally biased region" description="Polar residues" evidence="13">
    <location>
        <begin position="262"/>
        <end position="272"/>
    </location>
</feature>
<evidence type="ECO:0000256" key="4">
    <source>
        <dbReference type="ARBA" id="ARBA00022525"/>
    </source>
</evidence>
<dbReference type="GO" id="GO:0071555">
    <property type="term" value="P:cell wall organization"/>
    <property type="evidence" value="ECO:0007669"/>
    <property type="project" value="TreeGrafter"/>
</dbReference>
<organism evidence="14 15">
    <name type="scientific">Pseudallescheria apiosperma</name>
    <name type="common">Scedosporium apiospermum</name>
    <dbReference type="NCBI Taxonomy" id="563466"/>
    <lineage>
        <taxon>Eukaryota</taxon>
        <taxon>Fungi</taxon>
        <taxon>Dikarya</taxon>
        <taxon>Ascomycota</taxon>
        <taxon>Pezizomycotina</taxon>
        <taxon>Sordariomycetes</taxon>
        <taxon>Hypocreomycetidae</taxon>
        <taxon>Microascales</taxon>
        <taxon>Microascaceae</taxon>
        <taxon>Scedosporium</taxon>
    </lineage>
</organism>
<evidence type="ECO:0000256" key="1">
    <source>
        <dbReference type="ARBA" id="ARBA00004191"/>
    </source>
</evidence>
<evidence type="ECO:0000313" key="14">
    <source>
        <dbReference type="EMBL" id="KEZ44616.1"/>
    </source>
</evidence>
<comment type="subcellular location">
    <subcellularLocation>
        <location evidence="1">Secreted</location>
        <location evidence="1">Cell wall</location>
    </subcellularLocation>
</comment>
<keyword evidence="15" id="KW-1185">Reference proteome</keyword>
<dbReference type="KEGG" id="sapo:SAPIO_CDS3657"/>
<dbReference type="GeneID" id="27722729"/>
<dbReference type="InterPro" id="IPR050732">
    <property type="entry name" value="Beta-glucan_modifiers"/>
</dbReference>
<feature type="compositionally biased region" description="Low complexity" evidence="13">
    <location>
        <begin position="252"/>
        <end position="261"/>
    </location>
</feature>
<comment type="caution">
    <text evidence="14">The sequence shown here is derived from an EMBL/GenBank/DDBJ whole genome shotgun (WGS) entry which is preliminary data.</text>
</comment>
<reference evidence="14 15" key="1">
    <citation type="journal article" date="2014" name="Genome Announc.">
        <title>Draft genome sequence of the pathogenic fungus Scedosporium apiospermum.</title>
        <authorList>
            <person name="Vandeputte P."/>
            <person name="Ghamrawi S."/>
            <person name="Rechenmann M."/>
            <person name="Iltis A."/>
            <person name="Giraud S."/>
            <person name="Fleury M."/>
            <person name="Thornton C."/>
            <person name="Delhaes L."/>
            <person name="Meyer W."/>
            <person name="Papon N."/>
            <person name="Bouchara J.P."/>
        </authorList>
    </citation>
    <scope>NUCLEOTIDE SEQUENCE [LARGE SCALE GENOMIC DNA]</scope>
    <source>
        <strain evidence="14 15">IHEM 14462</strain>
    </source>
</reference>
<keyword evidence="7 14" id="KW-0326">Glycosidase</keyword>
<sequence>MKASVAAVAAVAGVANAAAHAHNHRRAHDMFARRAGLESCVPECTTVWETFYGEPTFIEHGPEPEPTTTEIQTQVQTEIVDILPTPEVEIFPTPGTYSWDATTITVTESTTVCAATATKVGPGTHTFGGVTTVVETSTTVVCPIATETTVDGVITSTIVETTYVCPTPGTYTIGASSSTVTVDETVIVYPVATSYEPGTYTRPAATVTVTATNYVTVCPFEGGPTPAPQPEPQPEPEPEPAPAPAPQKPAEEAPAPTTAETSKPTQEWTASTGLGGNGKDHWAITYTPYTEDAGLCKSRDEVFADIRNIKSLGFDTVRIYSTDCDTLANVGDAAEAEGLKIIIGVFVKEAGCGYSGVHKQQVEELVAWGKWHLVSLAVIGNEAIFGGHCNAGQLKGLIDTCKSIIAGAGYTGPFTTAETVDVWQRDGSVLCDSIDIGGANTHPYFNANTSPSAAGTFVRGQLDIVAKICGKRSISLECGWPTQGNCNGAACPGVAEQAEAIGSIRSSCGEDVVFFTYGKAFWKDPTSCGCEPYFNVEGAF</sequence>
<evidence type="ECO:0000256" key="11">
    <source>
        <dbReference type="ARBA" id="ARBA00041516"/>
    </source>
</evidence>
<keyword evidence="6 14" id="KW-0378">Hydrolase</keyword>
<comment type="function">
    <text evidence="8">Beta-glucosidases are one of a number of cellulolytic enzymes involved in the degradation of cellulosic biomass. Catalyzes the last step releasing glucose from the inhibitory cellobiose.</text>
</comment>
<dbReference type="GO" id="GO:0009277">
    <property type="term" value="C:fungal-type cell wall"/>
    <property type="evidence" value="ECO:0007669"/>
    <property type="project" value="TreeGrafter"/>
</dbReference>
<proteinExistence type="inferred from homology"/>
<keyword evidence="3" id="KW-0134">Cell wall</keyword>
<dbReference type="Proteomes" id="UP000028545">
    <property type="component" value="Unassembled WGS sequence"/>
</dbReference>
<dbReference type="PANTHER" id="PTHR16631:SF24">
    <property type="entry name" value="FAMILY 17 GLUCOSIDASE SCW11-RELATED"/>
    <property type="match status" value="1"/>
</dbReference>
<feature type="region of interest" description="Disordered" evidence="13">
    <location>
        <begin position="220"/>
        <end position="277"/>
    </location>
</feature>
<gene>
    <name evidence="14" type="ORF">SAPIO_CDS3657</name>
</gene>
<dbReference type="GO" id="GO:0042973">
    <property type="term" value="F:glucan endo-1,3-beta-D-glucosidase activity"/>
    <property type="evidence" value="ECO:0007669"/>
    <property type="project" value="TreeGrafter"/>
</dbReference>
<dbReference type="EMBL" id="JOWA01000088">
    <property type="protein sequence ID" value="KEZ44616.1"/>
    <property type="molecule type" value="Genomic_DNA"/>
</dbReference>
<dbReference type="RefSeq" id="XP_016644415.1">
    <property type="nucleotide sequence ID" value="XM_016786409.1"/>
</dbReference>
<dbReference type="AlphaFoldDB" id="A0A084GBA4"/>